<name>A0AAV2ED06_9ROSI</name>
<evidence type="ECO:0000313" key="2">
    <source>
        <dbReference type="Proteomes" id="UP001497516"/>
    </source>
</evidence>
<dbReference type="EMBL" id="OZ034817">
    <property type="protein sequence ID" value="CAL1383624.1"/>
    <property type="molecule type" value="Genomic_DNA"/>
</dbReference>
<protein>
    <submittedName>
        <fullName evidence="1">Uncharacterized protein</fullName>
    </submittedName>
</protein>
<dbReference type="AlphaFoldDB" id="A0AAV2ED06"/>
<dbReference type="Proteomes" id="UP001497516">
    <property type="component" value="Chromosome 4"/>
</dbReference>
<reference evidence="1 2" key="1">
    <citation type="submission" date="2024-04" db="EMBL/GenBank/DDBJ databases">
        <authorList>
            <person name="Fracassetti M."/>
        </authorList>
    </citation>
    <scope>NUCLEOTIDE SEQUENCE [LARGE SCALE GENOMIC DNA]</scope>
</reference>
<proteinExistence type="predicted"/>
<dbReference type="PANTHER" id="PTHR10492">
    <property type="match status" value="1"/>
</dbReference>
<sequence length="211" mass="24738">MKGRQQCNAYVYILKGGIKFLIERNSGCHVFLHVMLSQRLPLHNGLLLINEIQKLEVYCILKFQINVWNLKEKIWCRRKRGFAIGRVVYIHPGCGDFYLRQILMKVRGAVSYVDLRTINGFLCRTYQAACQHLGLLSNDDEWLLVIKEVSQWGMCSLLRYLFVTMLMFCELSDPLSLFNKTWELLSDDITYQCQRDVNFNNHLIPAELPKK</sequence>
<organism evidence="1 2">
    <name type="scientific">Linum trigynum</name>
    <dbReference type="NCBI Taxonomy" id="586398"/>
    <lineage>
        <taxon>Eukaryota</taxon>
        <taxon>Viridiplantae</taxon>
        <taxon>Streptophyta</taxon>
        <taxon>Embryophyta</taxon>
        <taxon>Tracheophyta</taxon>
        <taxon>Spermatophyta</taxon>
        <taxon>Magnoliopsida</taxon>
        <taxon>eudicotyledons</taxon>
        <taxon>Gunneridae</taxon>
        <taxon>Pentapetalae</taxon>
        <taxon>rosids</taxon>
        <taxon>fabids</taxon>
        <taxon>Malpighiales</taxon>
        <taxon>Linaceae</taxon>
        <taxon>Linum</taxon>
    </lineage>
</organism>
<keyword evidence="2" id="KW-1185">Reference proteome</keyword>
<dbReference type="PANTHER" id="PTHR10492:SF57">
    <property type="entry name" value="ATP-DEPENDENT DNA HELICASE"/>
    <property type="match status" value="1"/>
</dbReference>
<gene>
    <name evidence="1" type="ORF">LTRI10_LOCUS24886</name>
</gene>
<accession>A0AAV2ED06</accession>
<evidence type="ECO:0000313" key="1">
    <source>
        <dbReference type="EMBL" id="CAL1383624.1"/>
    </source>
</evidence>